<keyword evidence="1" id="KW-0472">Membrane</keyword>
<evidence type="ECO:0000313" key="5">
    <source>
        <dbReference type="Proteomes" id="UP001501588"/>
    </source>
</evidence>
<feature type="transmembrane region" description="Helical" evidence="1">
    <location>
        <begin position="307"/>
        <end position="325"/>
    </location>
</feature>
<keyword evidence="5" id="KW-1185">Reference proteome</keyword>
<dbReference type="Proteomes" id="UP001501588">
    <property type="component" value="Unassembled WGS sequence"/>
</dbReference>
<feature type="transmembrane region" description="Helical" evidence="1">
    <location>
        <begin position="139"/>
        <end position="158"/>
    </location>
</feature>
<proteinExistence type="predicted"/>
<feature type="transmembrane region" description="Helical" evidence="1">
    <location>
        <begin position="165"/>
        <end position="183"/>
    </location>
</feature>
<sequence length="753" mass="78744">MIPAARGGGRRTAAAGRLGAVLAGLIGAVAFAAVCGVRPLDPGDLGWLTQGDPAQYLLGWSFFRESPWTLPPGANPSFGIEIASSVFFSDSIPLFALLFKALSPLVEVQQYFGWWLLLCFVLQGVAGWLLMGLAVRNAAARLLGAVLLCFAPPLLWRLHGHYSLAAHWLVLLALWLAVAPPLGRRWWPFAWGGLLCAAALVHAYLLAMVAALWASDLARRALAAAAGAGGGRRFAFARLAAEALVAPGAVALCLWAAGFFMVRGGLSPGGFGVYAMNALAPLDPDGQWSRLLPDLPDAAGREAGSNFLGLGLLGLLAAGFAAWVSRPGLLRVGPERAPLLLALAGLAALALSHRVAVGGAERLVLPLPARALEAANALRASERMFWPVFYALAVLGVALVARRWGGRAAAALLGAAVVAQVADGSAGWPPLRAKLDPPGAGRVWQPLRGPFWDEAARSYGRVRAFPTANKAEGWEAVGRWASANGLPTDMVYLARVDQAALERTRMAGERSFLEGRFEPRTLYVLGGSWAVFLAASAMDPAADLLAEADGLRVFAPGWKRLSAAVPAGVREFGAEEVLPVAAPGVALRFGSAAPAGDRAALLRGWSVPEPHGHWNDGAEATLALRFALPAAWLDEALDLWVKGAGFLVPQRPEQRVTVSAVRGGGGARGEEACGEASAEWLLAGAEGPAAPAWRSVAVPPACAAGGAGSGLLRVRFRFPDAVSPRDIGLSADRRDLAFAVAELVLLRRGEGPP</sequence>
<evidence type="ECO:0000313" key="4">
    <source>
        <dbReference type="EMBL" id="GAA0585875.1"/>
    </source>
</evidence>
<feature type="transmembrane region" description="Helical" evidence="1">
    <location>
        <begin position="189"/>
        <end position="214"/>
    </location>
</feature>
<name>A0ABN1F9L4_9PROT</name>
<dbReference type="InterPro" id="IPR046278">
    <property type="entry name" value="DUF6311"/>
</dbReference>
<feature type="transmembrane region" description="Helical" evidence="1">
    <location>
        <begin position="235"/>
        <end position="262"/>
    </location>
</feature>
<comment type="caution">
    <text evidence="4">The sequence shown here is derived from an EMBL/GenBank/DDBJ whole genome shotgun (WGS) entry which is preliminary data.</text>
</comment>
<keyword evidence="1" id="KW-1133">Transmembrane helix</keyword>
<feature type="transmembrane region" description="Helical" evidence="1">
    <location>
        <begin position="111"/>
        <end position="133"/>
    </location>
</feature>
<feature type="transmembrane region" description="Helical" evidence="1">
    <location>
        <begin position="408"/>
        <end position="428"/>
    </location>
</feature>
<dbReference type="Pfam" id="PF19830">
    <property type="entry name" value="DUF6311"/>
    <property type="match status" value="1"/>
</dbReference>
<protein>
    <submittedName>
        <fullName evidence="4">Uncharacterized protein</fullName>
    </submittedName>
</protein>
<accession>A0ABN1F9L4</accession>
<dbReference type="RefSeq" id="WP_343895663.1">
    <property type="nucleotide sequence ID" value="NZ_BAAAFZ010000034.1"/>
</dbReference>
<feature type="domain" description="DUF6311" evidence="3">
    <location>
        <begin position="451"/>
        <end position="556"/>
    </location>
</feature>
<evidence type="ECO:0000259" key="3">
    <source>
        <dbReference type="Pfam" id="PF25853"/>
    </source>
</evidence>
<feature type="transmembrane region" description="Helical" evidence="1">
    <location>
        <begin position="20"/>
        <end position="40"/>
    </location>
</feature>
<dbReference type="EMBL" id="BAAAFZ010000034">
    <property type="protein sequence ID" value="GAA0585875.1"/>
    <property type="molecule type" value="Genomic_DNA"/>
</dbReference>
<evidence type="ECO:0000256" key="1">
    <source>
        <dbReference type="SAM" id="Phobius"/>
    </source>
</evidence>
<dbReference type="InterPro" id="IPR058671">
    <property type="entry name" value="DUF6311_C"/>
</dbReference>
<organism evidence="4 5">
    <name type="scientific">Craurococcus roseus</name>
    <dbReference type="NCBI Taxonomy" id="77585"/>
    <lineage>
        <taxon>Bacteria</taxon>
        <taxon>Pseudomonadati</taxon>
        <taxon>Pseudomonadota</taxon>
        <taxon>Alphaproteobacteria</taxon>
        <taxon>Acetobacterales</taxon>
        <taxon>Acetobacteraceae</taxon>
        <taxon>Craurococcus</taxon>
    </lineage>
</organism>
<feature type="transmembrane region" description="Helical" evidence="1">
    <location>
        <begin position="78"/>
        <end position="99"/>
    </location>
</feature>
<feature type="transmembrane region" description="Helical" evidence="1">
    <location>
        <begin position="384"/>
        <end position="401"/>
    </location>
</feature>
<keyword evidence="1" id="KW-0812">Transmembrane</keyword>
<gene>
    <name evidence="4" type="ORF">GCM10009416_25240</name>
</gene>
<evidence type="ECO:0000259" key="2">
    <source>
        <dbReference type="Pfam" id="PF19830"/>
    </source>
</evidence>
<feature type="transmembrane region" description="Helical" evidence="1">
    <location>
        <begin position="337"/>
        <end position="357"/>
    </location>
</feature>
<feature type="domain" description="DUF6311" evidence="2">
    <location>
        <begin position="25"/>
        <end position="424"/>
    </location>
</feature>
<dbReference type="Pfam" id="PF25853">
    <property type="entry name" value="DUF6311_C"/>
    <property type="match status" value="1"/>
</dbReference>
<reference evidence="4 5" key="1">
    <citation type="journal article" date="2019" name="Int. J. Syst. Evol. Microbiol.">
        <title>The Global Catalogue of Microorganisms (GCM) 10K type strain sequencing project: providing services to taxonomists for standard genome sequencing and annotation.</title>
        <authorList>
            <consortium name="The Broad Institute Genomics Platform"/>
            <consortium name="The Broad Institute Genome Sequencing Center for Infectious Disease"/>
            <person name="Wu L."/>
            <person name="Ma J."/>
        </authorList>
    </citation>
    <scope>NUCLEOTIDE SEQUENCE [LARGE SCALE GENOMIC DNA]</scope>
    <source>
        <strain evidence="4 5">JCM 9933</strain>
    </source>
</reference>